<proteinExistence type="predicted"/>
<protein>
    <submittedName>
        <fullName evidence="2">Amidohydrolase family protein</fullName>
    </submittedName>
</protein>
<reference evidence="2" key="1">
    <citation type="submission" date="2021-04" db="EMBL/GenBank/DDBJ databases">
        <title>Dactylosporangium aurantiacum NRRL B-8018 full assembly.</title>
        <authorList>
            <person name="Hartkoorn R.C."/>
            <person name="Beaudoing E."/>
            <person name="Hot D."/>
        </authorList>
    </citation>
    <scope>NUCLEOTIDE SEQUENCE</scope>
    <source>
        <strain evidence="2">NRRL B-8018</strain>
    </source>
</reference>
<dbReference type="Proteomes" id="UP001058003">
    <property type="component" value="Chromosome"/>
</dbReference>
<dbReference type="Gene3D" id="3.10.310.70">
    <property type="match status" value="1"/>
</dbReference>
<dbReference type="Gene3D" id="2.30.40.10">
    <property type="entry name" value="Urease, subunit C, domain 1"/>
    <property type="match status" value="1"/>
</dbReference>
<keyword evidence="3" id="KW-1185">Reference proteome</keyword>
<dbReference type="AlphaFoldDB" id="A0A9Q9MK45"/>
<dbReference type="Pfam" id="PF07969">
    <property type="entry name" value="Amidohydro_3"/>
    <property type="match status" value="1"/>
</dbReference>
<evidence type="ECO:0000313" key="3">
    <source>
        <dbReference type="Proteomes" id="UP001058003"/>
    </source>
</evidence>
<dbReference type="SUPFAM" id="SSF51338">
    <property type="entry name" value="Composite domain of metallo-dependent hydrolases"/>
    <property type="match status" value="1"/>
</dbReference>
<dbReference type="OrthoDB" id="3238066at2"/>
<dbReference type="PANTHER" id="PTHR22642:SF2">
    <property type="entry name" value="PROTEIN LONG AFTER FAR-RED 3"/>
    <property type="match status" value="1"/>
</dbReference>
<sequence>MSRMRTLFRDGRVHTPADPSATAMLVDGDTIAWLGPTADAPTVTGGRVDRVVDLDGALVTPAFVDAHVHTTATGFTLRGLNLAGTTSRTAVLDAVAAHAATLPADAIVIGHGWDESGWIDQRTPTAAELDRAGGGRGVYLSRACVHAALVSSGLLTAPVRAAAGYDASGWLRRDAHHLVREVAFGSVTHAQILDAQRAALTHAASLGIASVHECGGPGTSGEADFVAALSHGDGYPQVFGLWGEPNAAAKAKELGAVGAAGDLYADGALGARTAHLRSAYLDGGDGEHGHGYLSVQQVTAHLVDCAVHGVQGGFHAIGDQAIATVLDGFAGAAKQVGLERIRAGRHRIEHVELLDKALIAGLVDYGIVASVQPAFDRLWGGEHGMYAQRLGRARSLASNPIGALAGVGVLLAFGSDSPVTDLDPWGTCRAAMRHHNPVQRIGAKAAFAAHTRGGWRAVGVDDEGVLNPGWSATFTVWDTTEDISEVLHTEDNPRARVTVLRGRPIHVGQGDGRREPR</sequence>
<organism evidence="2 3">
    <name type="scientific">Dactylosporangium aurantiacum</name>
    <dbReference type="NCBI Taxonomy" id="35754"/>
    <lineage>
        <taxon>Bacteria</taxon>
        <taxon>Bacillati</taxon>
        <taxon>Actinomycetota</taxon>
        <taxon>Actinomycetes</taxon>
        <taxon>Micromonosporales</taxon>
        <taxon>Micromonosporaceae</taxon>
        <taxon>Dactylosporangium</taxon>
    </lineage>
</organism>
<dbReference type="PANTHER" id="PTHR22642">
    <property type="entry name" value="IMIDAZOLONEPROPIONASE"/>
    <property type="match status" value="1"/>
</dbReference>
<dbReference type="GO" id="GO:0016810">
    <property type="term" value="F:hydrolase activity, acting on carbon-nitrogen (but not peptide) bonds"/>
    <property type="evidence" value="ECO:0007669"/>
    <property type="project" value="InterPro"/>
</dbReference>
<accession>A0A9Q9MK45</accession>
<dbReference type="SUPFAM" id="SSF51556">
    <property type="entry name" value="Metallo-dependent hydrolases"/>
    <property type="match status" value="1"/>
</dbReference>
<gene>
    <name evidence="2" type="ORF">Daura_26270</name>
</gene>
<dbReference type="KEGG" id="daur:Daura_26270"/>
<name>A0A9Q9MK45_9ACTN</name>
<dbReference type="InterPro" id="IPR011059">
    <property type="entry name" value="Metal-dep_hydrolase_composite"/>
</dbReference>
<evidence type="ECO:0000313" key="2">
    <source>
        <dbReference type="EMBL" id="UWZ59769.1"/>
    </source>
</evidence>
<dbReference type="EMBL" id="CP073767">
    <property type="protein sequence ID" value="UWZ59769.1"/>
    <property type="molecule type" value="Genomic_DNA"/>
</dbReference>
<feature type="domain" description="Amidohydrolase 3" evidence="1">
    <location>
        <begin position="50"/>
        <end position="505"/>
    </location>
</feature>
<dbReference type="InterPro" id="IPR032466">
    <property type="entry name" value="Metal_Hydrolase"/>
</dbReference>
<dbReference type="Gene3D" id="3.20.20.140">
    <property type="entry name" value="Metal-dependent hydrolases"/>
    <property type="match status" value="1"/>
</dbReference>
<evidence type="ECO:0000259" key="1">
    <source>
        <dbReference type="Pfam" id="PF07969"/>
    </source>
</evidence>
<dbReference type="RefSeq" id="WP_081971495.1">
    <property type="nucleotide sequence ID" value="NZ_CP073767.1"/>
</dbReference>
<dbReference type="InterPro" id="IPR013108">
    <property type="entry name" value="Amidohydro_3"/>
</dbReference>